<dbReference type="FunFam" id="2.70.130.10:FF:000029">
    <property type="entry name" value="uncharacterized protein LOC100184158"/>
    <property type="match status" value="1"/>
</dbReference>
<dbReference type="Pfam" id="PF02157">
    <property type="entry name" value="Man-6-P_recep"/>
    <property type="match status" value="1"/>
</dbReference>
<evidence type="ECO:0000256" key="3">
    <source>
        <dbReference type="ARBA" id="ARBA00022692"/>
    </source>
</evidence>
<dbReference type="PANTHER" id="PTHR15071:SF0">
    <property type="entry name" value="MANNOSE 6-PHOSPHATE RECEPTOR-LIKE PROTEIN 1"/>
    <property type="match status" value="1"/>
</dbReference>
<keyword evidence="7" id="KW-1015">Disulfide bond</keyword>
<evidence type="ECO:0000256" key="4">
    <source>
        <dbReference type="ARBA" id="ARBA00022729"/>
    </source>
</evidence>
<evidence type="ECO:0000256" key="8">
    <source>
        <dbReference type="ARBA" id="ARBA00023180"/>
    </source>
</evidence>
<evidence type="ECO:0000256" key="7">
    <source>
        <dbReference type="ARBA" id="ARBA00023157"/>
    </source>
</evidence>
<dbReference type="SUPFAM" id="SSF50911">
    <property type="entry name" value="Mannose 6-phosphate receptor domain"/>
    <property type="match status" value="1"/>
</dbReference>
<gene>
    <name evidence="11" type="primary">M6PR</name>
    <name evidence="11" type="ORF">BLAG_LOCUS2990</name>
</gene>
<keyword evidence="4" id="KW-0732">Signal</keyword>
<evidence type="ECO:0000256" key="9">
    <source>
        <dbReference type="SAM" id="Phobius"/>
    </source>
</evidence>
<dbReference type="Proteomes" id="UP000838412">
    <property type="component" value="Chromosome 10"/>
</dbReference>
<proteinExistence type="predicted"/>
<dbReference type="GO" id="GO:0010008">
    <property type="term" value="C:endosome membrane"/>
    <property type="evidence" value="ECO:0007669"/>
    <property type="project" value="UniProtKB-SubCell"/>
</dbReference>
<evidence type="ECO:0000256" key="1">
    <source>
        <dbReference type="ARBA" id="ARBA00004308"/>
    </source>
</evidence>
<evidence type="ECO:0000313" key="11">
    <source>
        <dbReference type="EMBL" id="CAH1238350.1"/>
    </source>
</evidence>
<dbReference type="PROSITE" id="PS51914">
    <property type="entry name" value="MRH"/>
    <property type="match status" value="1"/>
</dbReference>
<dbReference type="GO" id="GO:0005802">
    <property type="term" value="C:trans-Golgi network"/>
    <property type="evidence" value="ECO:0007669"/>
    <property type="project" value="TreeGrafter"/>
</dbReference>
<dbReference type="InterPro" id="IPR009011">
    <property type="entry name" value="Man6P_isomerase_rcpt-bd_dom_sf"/>
</dbReference>
<evidence type="ECO:0000313" key="12">
    <source>
        <dbReference type="Proteomes" id="UP000838412"/>
    </source>
</evidence>
<keyword evidence="5 9" id="KW-1133">Transmembrane helix</keyword>
<protein>
    <submittedName>
        <fullName evidence="11">M6PR protein</fullName>
    </submittedName>
</protein>
<reference evidence="11" key="1">
    <citation type="submission" date="2022-01" db="EMBL/GenBank/DDBJ databases">
        <authorList>
            <person name="Braso-Vives M."/>
        </authorList>
    </citation>
    <scope>NUCLEOTIDE SEQUENCE</scope>
</reference>
<evidence type="ECO:0000256" key="2">
    <source>
        <dbReference type="ARBA" id="ARBA00022448"/>
    </source>
</evidence>
<feature type="transmembrane region" description="Helical" evidence="9">
    <location>
        <begin position="195"/>
        <end position="215"/>
    </location>
</feature>
<keyword evidence="3 9" id="KW-0812">Transmembrane</keyword>
<keyword evidence="8" id="KW-0325">Glycoprotein</keyword>
<dbReference type="SMART" id="SM01404">
    <property type="entry name" value="CIMR"/>
    <property type="match status" value="1"/>
</dbReference>
<sequence length="265" mass="28144">MFVSTYYTAMVRSEYFKFRFRTILLATVLFVTTFREVNSVDCNAINSCSCSMADGSGVIDLSPLASTDGTPRYKGYKATQPPDQYVYDWNPCQPFTDGDCVSVAGCQSDPDGGDNYGLGTQDSASFGSADDGTVLLAYSSGVRTLLVTLTCTTTPTTFTVIGEDQTVGSTYGFELRSPCACPGATASCVSGGSGLSGGTVFIIIFIVTVSVYLIAGMLYQSFVKNATGIERIPNIGFWRDLPALVKDGGKLLISPCSKSSSYSNI</sequence>
<evidence type="ECO:0000256" key="6">
    <source>
        <dbReference type="ARBA" id="ARBA00023136"/>
    </source>
</evidence>
<comment type="subcellular location">
    <subcellularLocation>
        <location evidence="1">Endomembrane system</location>
    </subcellularLocation>
</comment>
<dbReference type="Gene3D" id="2.70.130.10">
    <property type="entry name" value="Mannose-6-phosphate receptor binding domain"/>
    <property type="match status" value="1"/>
</dbReference>
<dbReference type="EMBL" id="OV696695">
    <property type="protein sequence ID" value="CAH1238350.1"/>
    <property type="molecule type" value="Genomic_DNA"/>
</dbReference>
<organism evidence="11 12">
    <name type="scientific">Branchiostoma lanceolatum</name>
    <name type="common">Common lancelet</name>
    <name type="synonym">Amphioxus lanceolatum</name>
    <dbReference type="NCBI Taxonomy" id="7740"/>
    <lineage>
        <taxon>Eukaryota</taxon>
        <taxon>Metazoa</taxon>
        <taxon>Chordata</taxon>
        <taxon>Cephalochordata</taxon>
        <taxon>Leptocardii</taxon>
        <taxon>Amphioxiformes</taxon>
        <taxon>Branchiostomatidae</taxon>
        <taxon>Branchiostoma</taxon>
    </lineage>
</organism>
<dbReference type="InterPro" id="IPR044865">
    <property type="entry name" value="MRH_dom"/>
</dbReference>
<accession>A0A8J9YN26</accession>
<dbReference type="PANTHER" id="PTHR15071">
    <property type="entry name" value="MANNOSE-6-PHOSPHATE RECEPTOR FAMILY MEMBER"/>
    <property type="match status" value="1"/>
</dbReference>
<name>A0A8J9YN26_BRALA</name>
<dbReference type="GO" id="GO:0000139">
    <property type="term" value="C:Golgi membrane"/>
    <property type="evidence" value="ECO:0007669"/>
    <property type="project" value="UniProtKB-SubCell"/>
</dbReference>
<evidence type="ECO:0000256" key="5">
    <source>
        <dbReference type="ARBA" id="ARBA00022989"/>
    </source>
</evidence>
<dbReference type="InterPro" id="IPR028927">
    <property type="entry name" value="Man-6-P_rcpt"/>
</dbReference>
<dbReference type="AlphaFoldDB" id="A0A8J9YN26"/>
<dbReference type="OrthoDB" id="29460at2759"/>
<feature type="domain" description="MRH" evidence="10">
    <location>
        <begin position="46"/>
        <end position="183"/>
    </location>
</feature>
<evidence type="ECO:0000259" key="10">
    <source>
        <dbReference type="PROSITE" id="PS51914"/>
    </source>
</evidence>
<keyword evidence="2" id="KW-0813">Transport</keyword>
<keyword evidence="6 9" id="KW-0472">Membrane</keyword>
<keyword evidence="12" id="KW-1185">Reference proteome</keyword>